<evidence type="ECO:0000256" key="1">
    <source>
        <dbReference type="ARBA" id="ARBA00007227"/>
    </source>
</evidence>
<name>A0A919AKE8_9PROT</name>
<dbReference type="GO" id="GO:0003677">
    <property type="term" value="F:DNA binding"/>
    <property type="evidence" value="ECO:0007669"/>
    <property type="project" value="UniProtKB-KW"/>
</dbReference>
<accession>A0A919AKE8</accession>
<dbReference type="Pfam" id="PF01381">
    <property type="entry name" value="HTH_3"/>
    <property type="match status" value="1"/>
</dbReference>
<evidence type="ECO:0000256" key="2">
    <source>
        <dbReference type="ARBA" id="ARBA00023015"/>
    </source>
</evidence>
<keyword evidence="3" id="KW-0238">DNA-binding</keyword>
<gene>
    <name evidence="6" type="ORF">GCM10017044_03330</name>
</gene>
<dbReference type="PANTHER" id="PTHR46797:SF23">
    <property type="entry name" value="HTH-TYPE TRANSCRIPTIONAL REGULATOR SUTR"/>
    <property type="match status" value="1"/>
</dbReference>
<dbReference type="RefSeq" id="WP_191249825.1">
    <property type="nucleotide sequence ID" value="NZ_BNCI01000001.1"/>
</dbReference>
<dbReference type="InterPro" id="IPR010359">
    <property type="entry name" value="IrrE_HExxH"/>
</dbReference>
<dbReference type="Pfam" id="PF09856">
    <property type="entry name" value="ScfRs"/>
    <property type="match status" value="1"/>
</dbReference>
<evidence type="ECO:0000313" key="6">
    <source>
        <dbReference type="EMBL" id="GHF12699.1"/>
    </source>
</evidence>
<dbReference type="InterPro" id="IPR026281">
    <property type="entry name" value="HTH_RamB"/>
</dbReference>
<evidence type="ECO:0000256" key="3">
    <source>
        <dbReference type="ARBA" id="ARBA00023125"/>
    </source>
</evidence>
<evidence type="ECO:0000256" key="4">
    <source>
        <dbReference type="ARBA" id="ARBA00023163"/>
    </source>
</evidence>
<dbReference type="EMBL" id="BNCI01000001">
    <property type="protein sequence ID" value="GHF12699.1"/>
    <property type="molecule type" value="Genomic_DNA"/>
</dbReference>
<dbReference type="Proteomes" id="UP000630923">
    <property type="component" value="Unassembled WGS sequence"/>
</dbReference>
<dbReference type="AlphaFoldDB" id="A0A919AKE8"/>
<keyword evidence="7" id="KW-1185">Reference proteome</keyword>
<comment type="similarity">
    <text evidence="1">Belongs to the short-chain fatty acyl-CoA assimilation regulator (ScfR) family.</text>
</comment>
<dbReference type="CDD" id="cd00093">
    <property type="entry name" value="HTH_XRE"/>
    <property type="match status" value="1"/>
</dbReference>
<dbReference type="PANTHER" id="PTHR46797">
    <property type="entry name" value="HTH-TYPE TRANSCRIPTIONAL REGULATOR"/>
    <property type="match status" value="1"/>
</dbReference>
<evidence type="ECO:0000313" key="7">
    <source>
        <dbReference type="Proteomes" id="UP000630923"/>
    </source>
</evidence>
<dbReference type="SMART" id="SM00530">
    <property type="entry name" value="HTH_XRE"/>
    <property type="match status" value="1"/>
</dbReference>
<comment type="caution">
    <text evidence="6">The sequence shown here is derived from an EMBL/GenBank/DDBJ whole genome shotgun (WGS) entry which is preliminary data.</text>
</comment>
<reference evidence="6" key="2">
    <citation type="submission" date="2020-09" db="EMBL/GenBank/DDBJ databases">
        <authorList>
            <person name="Sun Q."/>
            <person name="Kim S."/>
        </authorList>
    </citation>
    <scope>NUCLEOTIDE SEQUENCE</scope>
    <source>
        <strain evidence="6">KCTC 42590</strain>
    </source>
</reference>
<organism evidence="6 7">
    <name type="scientific">Kordiimonas sediminis</name>
    <dbReference type="NCBI Taxonomy" id="1735581"/>
    <lineage>
        <taxon>Bacteria</taxon>
        <taxon>Pseudomonadati</taxon>
        <taxon>Pseudomonadota</taxon>
        <taxon>Alphaproteobacteria</taxon>
        <taxon>Kordiimonadales</taxon>
        <taxon>Kordiimonadaceae</taxon>
        <taxon>Kordiimonas</taxon>
    </lineage>
</organism>
<protein>
    <submittedName>
        <fullName evidence="6">Transcriptional regulator</fullName>
    </submittedName>
</protein>
<dbReference type="PIRSF" id="PIRSF019251">
    <property type="entry name" value="Rv0465c"/>
    <property type="match status" value="1"/>
</dbReference>
<evidence type="ECO:0000259" key="5">
    <source>
        <dbReference type="PROSITE" id="PS50943"/>
    </source>
</evidence>
<dbReference type="InterPro" id="IPR010982">
    <property type="entry name" value="Lambda_DNA-bd_dom_sf"/>
</dbReference>
<keyword evidence="4" id="KW-0804">Transcription</keyword>
<feature type="domain" description="HTH cro/C1-type" evidence="5">
    <location>
        <begin position="15"/>
        <end position="69"/>
    </location>
</feature>
<dbReference type="GO" id="GO:0005829">
    <property type="term" value="C:cytosol"/>
    <property type="evidence" value="ECO:0007669"/>
    <property type="project" value="TreeGrafter"/>
</dbReference>
<dbReference type="Gene3D" id="1.10.260.40">
    <property type="entry name" value="lambda repressor-like DNA-binding domains"/>
    <property type="match status" value="1"/>
</dbReference>
<dbReference type="PROSITE" id="PS50943">
    <property type="entry name" value="HTH_CROC1"/>
    <property type="match status" value="1"/>
</dbReference>
<keyword evidence="2" id="KW-0805">Transcription regulation</keyword>
<proteinExistence type="inferred from homology"/>
<dbReference type="Pfam" id="PF06114">
    <property type="entry name" value="Peptidase_M78"/>
    <property type="match status" value="1"/>
</dbReference>
<dbReference type="GO" id="GO:0003700">
    <property type="term" value="F:DNA-binding transcription factor activity"/>
    <property type="evidence" value="ECO:0007669"/>
    <property type="project" value="TreeGrafter"/>
</dbReference>
<dbReference type="InterPro" id="IPR018653">
    <property type="entry name" value="ScfR_C"/>
</dbReference>
<dbReference type="SUPFAM" id="SSF47413">
    <property type="entry name" value="lambda repressor-like DNA-binding domains"/>
    <property type="match status" value="1"/>
</dbReference>
<sequence>MVDFSQKKIFAGPRIRRLRRELGLSQSQMAGELGFSTSYLNLVERNQRPVSAQFLLRLAEVYDIELTAFAGTDEARAFADLLEILSDPLFKNLAMSRGEIQDFADTSPKSVEAFTILYRAFRQANQNATDLSSKVLEGGALAAEGQFPVDEVRDFIHERKNHFSELDEAAESLNTELGLSREDAMMALTARLDEEFQVRVRVMPYEVMPETLRHFDLHRRQLQLSEMLDGPARLFQIAFQIAMLEYRPVIQRIVDGHPFATEEAKRLARISLANYFAGALLMPYSRFLQDAKTLRYDIEHLGRRYGTSFEQVCHRLSTLQRPGERGIPFFFIRVDKAGNVSKRFSAGKFHFSRFGGTCPLWNVHDTFANPGRIATQIIQMPDNTTYFSVARTVHKVGAVYGAPDQQLGIALGCDITYAKDLIYAKGHNLEHLDATPVGPNCRLCERPACPQRSNPPLTKSLVLDERSRGVSSYRFSQE</sequence>
<dbReference type="InterPro" id="IPR050807">
    <property type="entry name" value="TransReg_Diox_bact_type"/>
</dbReference>
<dbReference type="InterPro" id="IPR001387">
    <property type="entry name" value="Cro/C1-type_HTH"/>
</dbReference>
<reference evidence="6" key="1">
    <citation type="journal article" date="2014" name="Int. J. Syst. Evol. Microbiol.">
        <title>Complete genome sequence of Corynebacterium casei LMG S-19264T (=DSM 44701T), isolated from a smear-ripened cheese.</title>
        <authorList>
            <consortium name="US DOE Joint Genome Institute (JGI-PGF)"/>
            <person name="Walter F."/>
            <person name="Albersmeier A."/>
            <person name="Kalinowski J."/>
            <person name="Ruckert C."/>
        </authorList>
    </citation>
    <scope>NUCLEOTIDE SEQUENCE</scope>
    <source>
        <strain evidence="6">KCTC 42590</strain>
    </source>
</reference>